<dbReference type="AlphaFoldDB" id="A0A4D8RP72"/>
<geneLocation type="plasmid" evidence="2">
    <name>p2</name>
</geneLocation>
<feature type="compositionally biased region" description="Basic residues" evidence="1">
    <location>
        <begin position="97"/>
        <end position="107"/>
    </location>
</feature>
<accession>A0A4D8RP72</accession>
<feature type="region of interest" description="Disordered" evidence="1">
    <location>
        <begin position="97"/>
        <end position="116"/>
    </location>
</feature>
<proteinExistence type="predicted"/>
<evidence type="ECO:0000313" key="2">
    <source>
        <dbReference type="EMBL" id="QCO18612.1"/>
    </source>
</evidence>
<name>A0A4D8RP72_AZOBR</name>
<evidence type="ECO:0000256" key="1">
    <source>
        <dbReference type="SAM" id="MobiDB-lite"/>
    </source>
</evidence>
<dbReference type="EMBL" id="CP032347">
    <property type="protein sequence ID" value="QCO18612.1"/>
    <property type="molecule type" value="Genomic_DNA"/>
</dbReference>
<protein>
    <submittedName>
        <fullName evidence="2">Uncharacterized protein</fullName>
    </submittedName>
</protein>
<dbReference type="Proteomes" id="UP000298693">
    <property type="component" value="Plasmid p2"/>
</dbReference>
<keyword evidence="2" id="KW-0614">Plasmid</keyword>
<sequence length="116" mass="13048">MMIVPSMMSARTFHRRPRTIFMTSSLACSSAGMGARLSLPGNSWRLRLLDGAQALSADTRWAPHVRHILIYQFSAQARSRPCRPDRHYVACWMAQKNKGRGPVRRRAPSVNPSNGN</sequence>
<reference evidence="2 3" key="1">
    <citation type="submission" date="2018-09" db="EMBL/GenBank/DDBJ databases">
        <title>Whole genome based analysis of evolution and adaptive divergence in Indian and Brazilian strains of Azospirillum brasilense.</title>
        <authorList>
            <person name="Singh C."/>
            <person name="Tripathi A.K."/>
        </authorList>
    </citation>
    <scope>NUCLEOTIDE SEQUENCE [LARGE SCALE GENOMIC DNA]</scope>
    <source>
        <strain evidence="2 3">MTCC4039</strain>
        <plasmid evidence="2 3">p2</plasmid>
    </source>
</reference>
<organism evidence="2 3">
    <name type="scientific">Azospirillum brasilense</name>
    <dbReference type="NCBI Taxonomy" id="192"/>
    <lineage>
        <taxon>Bacteria</taxon>
        <taxon>Pseudomonadati</taxon>
        <taxon>Pseudomonadota</taxon>
        <taxon>Alphaproteobacteria</taxon>
        <taxon>Rhodospirillales</taxon>
        <taxon>Azospirillaceae</taxon>
        <taxon>Azospirillum</taxon>
    </lineage>
</organism>
<gene>
    <name evidence="2" type="ORF">D3869_25695</name>
</gene>
<evidence type="ECO:0000313" key="3">
    <source>
        <dbReference type="Proteomes" id="UP000298693"/>
    </source>
</evidence>